<dbReference type="SUPFAM" id="SSF50494">
    <property type="entry name" value="Trypsin-like serine proteases"/>
    <property type="match status" value="1"/>
</dbReference>
<protein>
    <recommendedName>
        <fullName evidence="4">Serine protease</fullName>
    </recommendedName>
</protein>
<evidence type="ECO:0000313" key="2">
    <source>
        <dbReference type="EMBL" id="EFA80018.1"/>
    </source>
</evidence>
<proteinExistence type="predicted"/>
<name>D3BDN7_HETP5</name>
<comment type="caution">
    <text evidence="2">The sequence shown here is derived from an EMBL/GenBank/DDBJ whole genome shotgun (WGS) entry which is preliminary data.</text>
</comment>
<evidence type="ECO:0000313" key="3">
    <source>
        <dbReference type="Proteomes" id="UP000001396"/>
    </source>
</evidence>
<dbReference type="Pfam" id="PF13365">
    <property type="entry name" value="Trypsin_2"/>
    <property type="match status" value="1"/>
</dbReference>
<accession>D3BDN7</accession>
<dbReference type="Proteomes" id="UP000001396">
    <property type="component" value="Unassembled WGS sequence"/>
</dbReference>
<keyword evidence="3" id="KW-1185">Reference proteome</keyword>
<dbReference type="EMBL" id="ADBJ01000031">
    <property type="protein sequence ID" value="EFA80018.1"/>
    <property type="molecule type" value="Genomic_DNA"/>
</dbReference>
<dbReference type="InterPro" id="IPR043504">
    <property type="entry name" value="Peptidase_S1_PA_chymotrypsin"/>
</dbReference>
<sequence>MNEIKPLQQESAEKGLFQNEYIQHVRTINSMSKIVPIPPEIANSQNYSSTSKAVGRIIILTHVIRLKAKGQKDAWQCGTGFCVSNDTVVTAAHVFHNPDSKYINIYMFFGYNAHIPSEIDMDDIDNCDGVYELISLGREFHDQFKDPLLVRGVDNSNQQFKWYFDNDLQFLKFKNKPNDHTYLIPKLPDIEGLKDHFVMGYPGLPDMDTFVKRFSLSLKQDELSYIDACFKAYAGFQKKTVCIGTIHPCRSNVQVLSHCCPTFTGTSGGILANSQYNQQFIGIHIGNATETGSIAISVTHPLFAYLYSKYVLIDEDFIIKNHVLLAPYIEFLLKQLQQPQQLEQLQKQMQQQLQQIHNLYEQLQLEQLQQHLDQTTLLNSELGSI</sequence>
<evidence type="ECO:0008006" key="4">
    <source>
        <dbReference type="Google" id="ProtNLM"/>
    </source>
</evidence>
<reference evidence="2 3" key="1">
    <citation type="journal article" date="2011" name="Genome Res.">
        <title>Phylogeny-wide analysis of social amoeba genomes highlights ancient origins for complex intercellular communication.</title>
        <authorList>
            <person name="Heidel A.J."/>
            <person name="Lawal H.M."/>
            <person name="Felder M."/>
            <person name="Schilde C."/>
            <person name="Helps N.R."/>
            <person name="Tunggal B."/>
            <person name="Rivero F."/>
            <person name="John U."/>
            <person name="Schleicher M."/>
            <person name="Eichinger L."/>
            <person name="Platzer M."/>
            <person name="Noegel A.A."/>
            <person name="Schaap P."/>
            <person name="Gloeckner G."/>
        </authorList>
    </citation>
    <scope>NUCLEOTIDE SEQUENCE [LARGE SCALE GENOMIC DNA]</scope>
    <source>
        <strain evidence="3">ATCC 26659 / Pp 5 / PN500</strain>
    </source>
</reference>
<gene>
    <name evidence="2" type="ORF">PPL_06839</name>
</gene>
<organism evidence="2 3">
    <name type="scientific">Heterostelium pallidum (strain ATCC 26659 / Pp 5 / PN500)</name>
    <name type="common">Cellular slime mold</name>
    <name type="synonym">Polysphondylium pallidum</name>
    <dbReference type="NCBI Taxonomy" id="670386"/>
    <lineage>
        <taxon>Eukaryota</taxon>
        <taxon>Amoebozoa</taxon>
        <taxon>Evosea</taxon>
        <taxon>Eumycetozoa</taxon>
        <taxon>Dictyostelia</taxon>
        <taxon>Acytosteliales</taxon>
        <taxon>Acytosteliaceae</taxon>
        <taxon>Heterostelium</taxon>
    </lineage>
</organism>
<dbReference type="InterPro" id="IPR009003">
    <property type="entry name" value="Peptidase_S1_PA"/>
</dbReference>
<dbReference type="GeneID" id="31362320"/>
<dbReference type="InParanoid" id="D3BDN7"/>
<keyword evidence="1" id="KW-0175">Coiled coil</keyword>
<dbReference type="RefSeq" id="XP_020432138.1">
    <property type="nucleotide sequence ID" value="XM_020577690.1"/>
</dbReference>
<feature type="coiled-coil region" evidence="1">
    <location>
        <begin position="342"/>
        <end position="369"/>
    </location>
</feature>
<dbReference type="AlphaFoldDB" id="D3BDN7"/>
<dbReference type="Gene3D" id="2.40.10.10">
    <property type="entry name" value="Trypsin-like serine proteases"/>
    <property type="match status" value="1"/>
</dbReference>
<evidence type="ECO:0000256" key="1">
    <source>
        <dbReference type="SAM" id="Coils"/>
    </source>
</evidence>